<comment type="caution">
    <text evidence="2">Lacks conserved residue(s) required for the propagation of feature annotation.</text>
</comment>
<dbReference type="GO" id="GO:0009117">
    <property type="term" value="P:nucleotide metabolic process"/>
    <property type="evidence" value="ECO:0007669"/>
    <property type="project" value="TreeGrafter"/>
</dbReference>
<dbReference type="GO" id="GO:0003824">
    <property type="term" value="F:catalytic activity"/>
    <property type="evidence" value="ECO:0007669"/>
    <property type="project" value="InterPro"/>
</dbReference>
<name>A0A1F7SER2_9BACT</name>
<dbReference type="InterPro" id="IPR036265">
    <property type="entry name" value="HIT-like_sf"/>
</dbReference>
<evidence type="ECO:0000259" key="3">
    <source>
        <dbReference type="PROSITE" id="PS51084"/>
    </source>
</evidence>
<evidence type="ECO:0000256" key="1">
    <source>
        <dbReference type="PIRSR" id="PIRSR601310-1"/>
    </source>
</evidence>
<gene>
    <name evidence="4" type="ORF">A3K55_00645</name>
</gene>
<reference evidence="4 5" key="1">
    <citation type="journal article" date="2016" name="Nat. Commun.">
        <title>Thousands of microbial genomes shed light on interconnected biogeochemical processes in an aquifer system.</title>
        <authorList>
            <person name="Anantharaman K."/>
            <person name="Brown C.T."/>
            <person name="Hug L.A."/>
            <person name="Sharon I."/>
            <person name="Castelle C.J."/>
            <person name="Probst A.J."/>
            <person name="Thomas B.C."/>
            <person name="Singh A."/>
            <person name="Wilkins M.J."/>
            <person name="Karaoz U."/>
            <person name="Brodie E.L."/>
            <person name="Williams K.H."/>
            <person name="Hubbard S.S."/>
            <person name="Banfield J.F."/>
        </authorList>
    </citation>
    <scope>NUCLEOTIDE SEQUENCE [LARGE SCALE GENOMIC DNA]</scope>
</reference>
<proteinExistence type="predicted"/>
<dbReference type="Proteomes" id="UP000185874">
    <property type="component" value="Unassembled WGS sequence"/>
</dbReference>
<dbReference type="PANTHER" id="PTHR46648:SF1">
    <property type="entry name" value="ADENOSINE 5'-MONOPHOSPHORAMIDASE HNT1"/>
    <property type="match status" value="1"/>
</dbReference>
<dbReference type="PROSITE" id="PS51084">
    <property type="entry name" value="HIT_2"/>
    <property type="match status" value="1"/>
</dbReference>
<dbReference type="EMBL" id="MGDJ01000030">
    <property type="protein sequence ID" value="OGL52263.1"/>
    <property type="molecule type" value="Genomic_DNA"/>
</dbReference>
<dbReference type="Gene3D" id="3.30.428.10">
    <property type="entry name" value="HIT-like"/>
    <property type="match status" value="1"/>
</dbReference>
<accession>A0A1F7SER2</accession>
<feature type="active site" description="Tele-AMP-histidine intermediate" evidence="1">
    <location>
        <position position="92"/>
    </location>
</feature>
<dbReference type="PRINTS" id="PR00332">
    <property type="entry name" value="HISTRIAD"/>
</dbReference>
<dbReference type="SUPFAM" id="SSF54197">
    <property type="entry name" value="HIT-like"/>
    <property type="match status" value="1"/>
</dbReference>
<dbReference type="AlphaFoldDB" id="A0A1F7SER2"/>
<protein>
    <recommendedName>
        <fullName evidence="3">HIT domain-containing protein</fullName>
    </recommendedName>
</protein>
<comment type="caution">
    <text evidence="4">The sequence shown here is derived from an EMBL/GenBank/DDBJ whole genome shotgun (WGS) entry which is preliminary data.</text>
</comment>
<evidence type="ECO:0000313" key="4">
    <source>
        <dbReference type="EMBL" id="OGL52263.1"/>
    </source>
</evidence>
<evidence type="ECO:0000256" key="2">
    <source>
        <dbReference type="PROSITE-ProRule" id="PRU00464"/>
    </source>
</evidence>
<dbReference type="InterPro" id="IPR001310">
    <property type="entry name" value="Histidine_triad_HIT"/>
</dbReference>
<dbReference type="PANTHER" id="PTHR46648">
    <property type="entry name" value="HIT FAMILY PROTEIN 1"/>
    <property type="match status" value="1"/>
</dbReference>
<dbReference type="InterPro" id="IPR011146">
    <property type="entry name" value="HIT-like"/>
</dbReference>
<dbReference type="Pfam" id="PF01230">
    <property type="entry name" value="HIT"/>
    <property type="match status" value="1"/>
</dbReference>
<sequence>MSECVFCKIIAGEIPCYKVYEDDLFLAFLDIKPLNPGNSLLIPKTHYRWVTDIPEFGQYWQTAKTIALATQKIVKSDYTTFLTLGTEVQHAHLRIIPRFFDDYHDEGINPHQFLDIPQEKMVQISQDIYQSIT</sequence>
<evidence type="ECO:0000313" key="5">
    <source>
        <dbReference type="Proteomes" id="UP000185874"/>
    </source>
</evidence>
<feature type="domain" description="HIT" evidence="3">
    <location>
        <begin position="5"/>
        <end position="105"/>
    </location>
</feature>
<organism evidence="4 5">
    <name type="scientific">Candidatus Shapirobacteria bacterium RBG_13_44_7</name>
    <dbReference type="NCBI Taxonomy" id="1802149"/>
    <lineage>
        <taxon>Bacteria</taxon>
        <taxon>Candidatus Shapironibacteriota</taxon>
    </lineage>
</organism>